<feature type="region of interest" description="Disordered" evidence="3">
    <location>
        <begin position="47"/>
        <end position="66"/>
    </location>
</feature>
<dbReference type="SUPFAM" id="SSF53474">
    <property type="entry name" value="alpha/beta-Hydrolases"/>
    <property type="match status" value="1"/>
</dbReference>
<dbReference type="AlphaFoldDB" id="A0A090MCX5"/>
<reference evidence="5 6" key="2">
    <citation type="journal article" date="2014" name="BMC Genomics">
        <title>An improved genome of the model marine alga Ostreococcus tauri unfolds by assessing Illumina de novo assemblies.</title>
        <authorList>
            <person name="Blanc-Mathieu R."/>
            <person name="Verhelst B."/>
            <person name="Derelle E."/>
            <person name="Rombauts S."/>
            <person name="Bouget F.Y."/>
            <person name="Carre I."/>
            <person name="Chateau A."/>
            <person name="Eyre-Walker A."/>
            <person name="Grimsley N."/>
            <person name="Moreau H."/>
            <person name="Piegu B."/>
            <person name="Rivals E."/>
            <person name="Schackwitz W."/>
            <person name="Van de Peer Y."/>
            <person name="Piganeau G."/>
        </authorList>
    </citation>
    <scope>NUCLEOTIDE SEQUENCE [LARGE SCALE GENOMIC DNA]</scope>
    <source>
        <strain evidence="6">OTTH 0595 / CCAP 157/2 / RCC745</strain>
    </source>
</reference>
<dbReference type="GO" id="GO:0006508">
    <property type="term" value="P:proteolysis"/>
    <property type="evidence" value="ECO:0007669"/>
    <property type="project" value="InterPro"/>
</dbReference>
<dbReference type="FunCoup" id="A0A090MCX5">
    <property type="interactions" value="141"/>
</dbReference>
<gene>
    <name evidence="5" type="ORF">OT_ostta08g03210</name>
</gene>
<dbReference type="InParanoid" id="A0A090MCX5"/>
<evidence type="ECO:0000256" key="2">
    <source>
        <dbReference type="ARBA" id="ARBA00022801"/>
    </source>
</evidence>
<feature type="compositionally biased region" description="Polar residues" evidence="3">
    <location>
        <begin position="7"/>
        <end position="19"/>
    </location>
</feature>
<evidence type="ECO:0000259" key="4">
    <source>
        <dbReference type="Pfam" id="PF00561"/>
    </source>
</evidence>
<dbReference type="EMBL" id="CAID01000008">
    <property type="protein sequence ID" value="CEG01555.1"/>
    <property type="molecule type" value="Genomic_DNA"/>
</dbReference>
<evidence type="ECO:0000313" key="5">
    <source>
        <dbReference type="EMBL" id="CEG01555.1"/>
    </source>
</evidence>
<dbReference type="InterPro" id="IPR051601">
    <property type="entry name" value="Serine_prot/Carboxylest_S33"/>
</dbReference>
<dbReference type="PANTHER" id="PTHR43248">
    <property type="entry name" value="2-SUCCINYL-6-HYDROXY-2,4-CYCLOHEXADIENE-1-CARBOXYLATE SYNTHASE"/>
    <property type="match status" value="1"/>
</dbReference>
<dbReference type="PANTHER" id="PTHR43248:SF2">
    <property type="entry name" value="PROLYL AMINOPEPTIDASE"/>
    <property type="match status" value="1"/>
</dbReference>
<sequence>MRAARLTPTSLARQANAHTSKARARVMPAPKRARASGERAVDRVNKFRAGPNNGVDVASSASRPPRAGEVVTTETFRVKGLHLSDHYLTAPLAHDADDEHTIRVFFREVVSAQRGNASAAERVGLPCVLFLQGGPGFECGRPTEASGWLGELTKDHRVFLMDQRGTGKSNAEILRPTRSSEDELERPTLIVAGTDGFDAAEQWVHLLKCFRADSIVRDAELFRKTFLGENTKWTLLGQSFGGFCITTYLSFHPEGVKEALLTGGLPPLIDADAPAFEAYLRLMKRVKTQNEKFRKRFPADVKRIEYLHEHIRNASTSLPGGGQLTHTHVQALGFANLGTAQGMERLHYILEHVEPESTFEKPLTHKFLIEVENAFRHFETNPLYAILHESIYCNGANAYGAADKAYGRGDWAGSADESYPDIGYFTGEMVFDDFFNDIPSLVKYREIRGALLLHEHWPKLYDTNALSKNTVPVACASYVEDMFVDFDLAAETAAKINGARVWATSEYMHSGIREDGERIVRKLLSFVRDEDPIR</sequence>
<dbReference type="STRING" id="70448.A0A090MCX5"/>
<name>A0A090MCX5_OSTTA</name>
<dbReference type="GO" id="GO:0008233">
    <property type="term" value="F:peptidase activity"/>
    <property type="evidence" value="ECO:0007669"/>
    <property type="project" value="InterPro"/>
</dbReference>
<evidence type="ECO:0000313" key="6">
    <source>
        <dbReference type="Proteomes" id="UP000009170"/>
    </source>
</evidence>
<comment type="caution">
    <text evidence="5">The sequence shown here is derived from an EMBL/GenBank/DDBJ whole genome shotgun (WGS) entry which is preliminary data.</text>
</comment>
<feature type="region of interest" description="Disordered" evidence="3">
    <location>
        <begin position="1"/>
        <end position="40"/>
    </location>
</feature>
<dbReference type="RefSeq" id="XP_022841028.1">
    <property type="nucleotide sequence ID" value="XM_022983630.1"/>
</dbReference>
<dbReference type="InterPro" id="IPR002410">
    <property type="entry name" value="Peptidase_S33"/>
</dbReference>
<feature type="domain" description="AB hydrolase-1" evidence="4">
    <location>
        <begin position="127"/>
        <end position="294"/>
    </location>
</feature>
<dbReference type="OrthoDB" id="1898734at2759"/>
<reference evidence="6" key="1">
    <citation type="journal article" date="2006" name="Proc. Natl. Acad. Sci. U.S.A.">
        <title>Genome analysis of the smallest free-living eukaryote Ostreococcus tauri unveils many unique features.</title>
        <authorList>
            <person name="Derelle E."/>
            <person name="Ferraz C."/>
            <person name="Rombauts S."/>
            <person name="Rouze P."/>
            <person name="Worden A.Z."/>
            <person name="Robbens S."/>
            <person name="Partensky F."/>
            <person name="Degroeve S."/>
            <person name="Echeynie S."/>
            <person name="Cooke R."/>
            <person name="Saeys Y."/>
            <person name="Wuyts J."/>
            <person name="Jabbari K."/>
            <person name="Bowler C."/>
            <person name="Panaud O."/>
            <person name="Piegu B."/>
            <person name="Ball S.G."/>
            <person name="Ral J.-P."/>
            <person name="Bouget F.-Y."/>
            <person name="Piganeau G."/>
            <person name="De Baets B."/>
            <person name="Picard A."/>
            <person name="Delseny M."/>
            <person name="Demaille J."/>
            <person name="Van de Peer Y."/>
            <person name="Moreau H."/>
        </authorList>
    </citation>
    <scope>NUCLEOTIDE SEQUENCE [LARGE SCALE GENOMIC DNA]</scope>
    <source>
        <strain evidence="6">OTTH 0595 / CCAP 157/2 / RCC745</strain>
    </source>
</reference>
<dbReference type="KEGG" id="ota:OT_ostta08g03210"/>
<keyword evidence="6" id="KW-1185">Reference proteome</keyword>
<organism evidence="5 6">
    <name type="scientific">Ostreococcus tauri</name>
    <name type="common">Marine green alga</name>
    <dbReference type="NCBI Taxonomy" id="70448"/>
    <lineage>
        <taxon>Eukaryota</taxon>
        <taxon>Viridiplantae</taxon>
        <taxon>Chlorophyta</taxon>
        <taxon>Mamiellophyceae</taxon>
        <taxon>Mamiellales</taxon>
        <taxon>Bathycoccaceae</taxon>
        <taxon>Ostreococcus</taxon>
    </lineage>
</organism>
<dbReference type="InterPro" id="IPR000073">
    <property type="entry name" value="AB_hydrolase_1"/>
</dbReference>
<evidence type="ECO:0000256" key="3">
    <source>
        <dbReference type="SAM" id="MobiDB-lite"/>
    </source>
</evidence>
<accession>A0A090MCX5</accession>
<dbReference type="Pfam" id="PF00561">
    <property type="entry name" value="Abhydrolase_1"/>
    <property type="match status" value="1"/>
</dbReference>
<evidence type="ECO:0000256" key="1">
    <source>
        <dbReference type="ARBA" id="ARBA00010088"/>
    </source>
</evidence>
<proteinExistence type="inferred from homology"/>
<dbReference type="InterPro" id="IPR029058">
    <property type="entry name" value="AB_hydrolase_fold"/>
</dbReference>
<dbReference type="PRINTS" id="PR00793">
    <property type="entry name" value="PROAMNOPTASE"/>
</dbReference>
<dbReference type="GeneID" id="9837360"/>
<protein>
    <submittedName>
        <fullName evidence="5">Peptidase S33</fullName>
    </submittedName>
</protein>
<comment type="similarity">
    <text evidence="1">Belongs to the peptidase S33 family.</text>
</comment>
<dbReference type="Gene3D" id="3.40.50.1820">
    <property type="entry name" value="alpha/beta hydrolase"/>
    <property type="match status" value="1"/>
</dbReference>
<dbReference type="Proteomes" id="UP000009170">
    <property type="component" value="Unassembled WGS sequence"/>
</dbReference>
<keyword evidence="2" id="KW-0378">Hydrolase</keyword>